<evidence type="ECO:0000313" key="2">
    <source>
        <dbReference type="EMBL" id="KAF9786744.1"/>
    </source>
</evidence>
<dbReference type="AlphaFoldDB" id="A0A9P6HJL8"/>
<proteinExistence type="predicted"/>
<sequence length="407" mass="45038">MYRSWDRAYNSCICWMQHTGWYKYKGLSAFCSPLPPLTLLPRLRSYRCLQSHGSHSLRRPLPRGAGVIIHVILSFRLVDTTGTEHCPLLHYQTLDSNNVQLSHRSAVTVRERAIANVSADLPICNKHHGTYKTPPGFVPSTTLFPTPAMPSSSRRFAPYPPSKPHPAIDSRHSHPTSLFATTTNQRFWSAPNTTHTTGFESQQTYPAYWEPCPLDLQTSWLAPGAQSGSPCSDDSAVTTPVSAVCQLPPQPLIRGVDYGVPGSLEHGLHPAYYIFQSNNGHMALPASYSESIANVAQVKVPIDYHQPQLGSLDDSYSLHHQIPIKVAVDGDCSFARTSPQFISPFSDSAVTSQPQLLPLYAPKPVRPIPKVCFTPPEDDPLPSNSLLYQPVSRAVRETTFPAPQRRL</sequence>
<reference evidence="2" key="1">
    <citation type="journal article" date="2020" name="Nat. Commun.">
        <title>Large-scale genome sequencing of mycorrhizal fungi provides insights into the early evolution of symbiotic traits.</title>
        <authorList>
            <person name="Miyauchi S."/>
            <person name="Kiss E."/>
            <person name="Kuo A."/>
            <person name="Drula E."/>
            <person name="Kohler A."/>
            <person name="Sanchez-Garcia M."/>
            <person name="Morin E."/>
            <person name="Andreopoulos B."/>
            <person name="Barry K.W."/>
            <person name="Bonito G."/>
            <person name="Buee M."/>
            <person name="Carver A."/>
            <person name="Chen C."/>
            <person name="Cichocki N."/>
            <person name="Clum A."/>
            <person name="Culley D."/>
            <person name="Crous P.W."/>
            <person name="Fauchery L."/>
            <person name="Girlanda M."/>
            <person name="Hayes R.D."/>
            <person name="Keri Z."/>
            <person name="LaButti K."/>
            <person name="Lipzen A."/>
            <person name="Lombard V."/>
            <person name="Magnuson J."/>
            <person name="Maillard F."/>
            <person name="Murat C."/>
            <person name="Nolan M."/>
            <person name="Ohm R.A."/>
            <person name="Pangilinan J."/>
            <person name="Pereira M.F."/>
            <person name="Perotto S."/>
            <person name="Peter M."/>
            <person name="Pfister S."/>
            <person name="Riley R."/>
            <person name="Sitrit Y."/>
            <person name="Stielow J.B."/>
            <person name="Szollosi G."/>
            <person name="Zifcakova L."/>
            <person name="Stursova M."/>
            <person name="Spatafora J.W."/>
            <person name="Tedersoo L."/>
            <person name="Vaario L.M."/>
            <person name="Yamada A."/>
            <person name="Yan M."/>
            <person name="Wang P."/>
            <person name="Xu J."/>
            <person name="Bruns T."/>
            <person name="Baldrian P."/>
            <person name="Vilgalys R."/>
            <person name="Dunand C."/>
            <person name="Henrissat B."/>
            <person name="Grigoriev I.V."/>
            <person name="Hibbett D."/>
            <person name="Nagy L.G."/>
            <person name="Martin F.M."/>
        </authorList>
    </citation>
    <scope>NUCLEOTIDE SEQUENCE</scope>
    <source>
        <strain evidence="2">UH-Tt-Lm1</strain>
    </source>
</reference>
<evidence type="ECO:0000256" key="1">
    <source>
        <dbReference type="SAM" id="MobiDB-lite"/>
    </source>
</evidence>
<organism evidence="2 3">
    <name type="scientific">Thelephora terrestris</name>
    <dbReference type="NCBI Taxonomy" id="56493"/>
    <lineage>
        <taxon>Eukaryota</taxon>
        <taxon>Fungi</taxon>
        <taxon>Dikarya</taxon>
        <taxon>Basidiomycota</taxon>
        <taxon>Agaricomycotina</taxon>
        <taxon>Agaricomycetes</taxon>
        <taxon>Thelephorales</taxon>
        <taxon>Thelephoraceae</taxon>
        <taxon>Thelephora</taxon>
    </lineage>
</organism>
<keyword evidence="3" id="KW-1185">Reference proteome</keyword>
<reference evidence="2" key="2">
    <citation type="submission" date="2020-11" db="EMBL/GenBank/DDBJ databases">
        <authorList>
            <consortium name="DOE Joint Genome Institute"/>
            <person name="Kuo A."/>
            <person name="Miyauchi S."/>
            <person name="Kiss E."/>
            <person name="Drula E."/>
            <person name="Kohler A."/>
            <person name="Sanchez-Garcia M."/>
            <person name="Andreopoulos B."/>
            <person name="Barry K.W."/>
            <person name="Bonito G."/>
            <person name="Buee M."/>
            <person name="Carver A."/>
            <person name="Chen C."/>
            <person name="Cichocki N."/>
            <person name="Clum A."/>
            <person name="Culley D."/>
            <person name="Crous P.W."/>
            <person name="Fauchery L."/>
            <person name="Girlanda M."/>
            <person name="Hayes R."/>
            <person name="Keri Z."/>
            <person name="Labutti K."/>
            <person name="Lipzen A."/>
            <person name="Lombard V."/>
            <person name="Magnuson J."/>
            <person name="Maillard F."/>
            <person name="Morin E."/>
            <person name="Murat C."/>
            <person name="Nolan M."/>
            <person name="Ohm R."/>
            <person name="Pangilinan J."/>
            <person name="Pereira M."/>
            <person name="Perotto S."/>
            <person name="Peter M."/>
            <person name="Riley R."/>
            <person name="Sitrit Y."/>
            <person name="Stielow B."/>
            <person name="Szollosi G."/>
            <person name="Zifcakova L."/>
            <person name="Stursova M."/>
            <person name="Spatafora J.W."/>
            <person name="Tedersoo L."/>
            <person name="Vaario L.-M."/>
            <person name="Yamada A."/>
            <person name="Yan M."/>
            <person name="Wang P."/>
            <person name="Xu J."/>
            <person name="Bruns T."/>
            <person name="Baldrian P."/>
            <person name="Vilgalys R."/>
            <person name="Henrissat B."/>
            <person name="Grigoriev I.V."/>
            <person name="Hibbett D."/>
            <person name="Nagy L.G."/>
            <person name="Martin F.M."/>
        </authorList>
    </citation>
    <scope>NUCLEOTIDE SEQUENCE</scope>
    <source>
        <strain evidence="2">UH-Tt-Lm1</strain>
    </source>
</reference>
<dbReference type="EMBL" id="WIUZ02000005">
    <property type="protein sequence ID" value="KAF9786744.1"/>
    <property type="molecule type" value="Genomic_DNA"/>
</dbReference>
<dbReference type="Proteomes" id="UP000736335">
    <property type="component" value="Unassembled WGS sequence"/>
</dbReference>
<gene>
    <name evidence="2" type="ORF">BJ322DRAFT_1051726</name>
</gene>
<evidence type="ECO:0000313" key="3">
    <source>
        <dbReference type="Proteomes" id="UP000736335"/>
    </source>
</evidence>
<feature type="region of interest" description="Disordered" evidence="1">
    <location>
        <begin position="150"/>
        <end position="172"/>
    </location>
</feature>
<name>A0A9P6HJL8_9AGAM</name>
<comment type="caution">
    <text evidence="2">The sequence shown here is derived from an EMBL/GenBank/DDBJ whole genome shotgun (WGS) entry which is preliminary data.</text>
</comment>
<protein>
    <submittedName>
        <fullName evidence="2">Uncharacterized protein</fullName>
    </submittedName>
</protein>
<accession>A0A9P6HJL8</accession>